<feature type="compositionally biased region" description="Pro residues" evidence="5">
    <location>
        <begin position="1"/>
        <end position="18"/>
    </location>
</feature>
<dbReference type="PROSITE" id="PS50048">
    <property type="entry name" value="ZN2_CY6_FUNGAL_2"/>
    <property type="match status" value="1"/>
</dbReference>
<evidence type="ECO:0000256" key="3">
    <source>
        <dbReference type="ARBA" id="ARBA00023163"/>
    </source>
</evidence>
<dbReference type="SMART" id="SM00066">
    <property type="entry name" value="GAL4"/>
    <property type="match status" value="1"/>
</dbReference>
<feature type="region of interest" description="Disordered" evidence="5">
    <location>
        <begin position="887"/>
        <end position="929"/>
    </location>
</feature>
<gene>
    <name evidence="7" type="ORF">N7541_000563</name>
</gene>
<keyword evidence="3" id="KW-0804">Transcription</keyword>
<keyword evidence="8" id="KW-1185">Reference proteome</keyword>
<dbReference type="Gene3D" id="4.10.240.10">
    <property type="entry name" value="Zn(2)-C6 fungal-type DNA-binding domain"/>
    <property type="match status" value="1"/>
</dbReference>
<sequence>MNLNRMPPPESPLAPPGPHAAYEPAWRPPGAYPPPFDSHPDSRRSSANSQTPLPPHSYPVLPDRQLPQLTQDSTYGRPPNGLPPTAMSPPVHSPQDPNPPHPNFRPPMNGAHDGSPEYRARMGYPPPDQINGDHTPSSGPLPPASQFMTPVPQMATSTPPGYDPAFYQNPAYGRQRKAARATQACDQCRTRKAKCDEGRPNCSHCKENSLTCVYKEVPPHKQEKTTQVLLDRIAQLEERLDARMGEMSEAQKDQERLLRSFSLEHKSTTPGPVKASLEYPMPTEYPVPTPPVPVDQKPVLKQEPPLIPATPPVPEPARQDTGPPGFPDLAAAAAEEPDGELSIPVEHTTAAHKLLMWPSIKKLLNPKEYDEDYVMRLEEERGLISIYGQGEISYTADDSQLPTDGGFDGARPDGDGAGLDADVDIDKFGNLKLDVGTAQRYYECYLGNMYKLHPFLEQGELDQKVDRFIRCYCRINTSPSSTSNVRSSRDGPPPAKRRRSNDHMGIRGEFMETPISPMRPRVGRNIDNAIVLLVLALGAICEVPAPLPGPIMDQKIDYRTQHIPGPLTPITPAPPNQNGPYAPNGVLSPANSEPATSLVISQPLYAVPMQPASQSFPSTLSTLGENRKNLSRRSVSAVRDDQGNSKKNYQVIAGLTMYGYATSILGYLQGGNELEHVQGGLLAGLYAGQLAHPFQSHSWISQASRACQVLVRSKRYERLADGPVLDLYNFAYWTCLQLESDLLAELDIPASGISRSESRMATPKGKFTISLPDDLSSPPTMMMLFYSAQIHLRKVLNRVHTDLYKVEKQGQQRWSSTVQEVLSMNLDLWRQSLPDSMKWADDGPPSDEINAARMRAKYYGARYIIHRPLLYHALHYGHAGARIGPVGQAANSPNASQSSPSVSHKTTSRSSRMSRMPSDMGSTLPAALAKDWTPPNVSLRDLPKKLRHACKICIDSAISSTEAFDGVIGHRLVVTNIFGTAHAQFGNMLVLSATYMSGLRELVPEPVLERLLRRTISFLAQSEQISPTLRADARILTEIYEKIFGYPPDMVSYNNSMKPH</sequence>
<dbReference type="SUPFAM" id="SSF57701">
    <property type="entry name" value="Zn2/Cys6 DNA-binding domain"/>
    <property type="match status" value="1"/>
</dbReference>
<dbReference type="GO" id="GO:0008270">
    <property type="term" value="F:zinc ion binding"/>
    <property type="evidence" value="ECO:0007669"/>
    <property type="project" value="InterPro"/>
</dbReference>
<feature type="compositionally biased region" description="Pro residues" evidence="5">
    <location>
        <begin position="305"/>
        <end position="315"/>
    </location>
</feature>
<dbReference type="AlphaFoldDB" id="A0A9W9RUD2"/>
<evidence type="ECO:0000256" key="4">
    <source>
        <dbReference type="ARBA" id="ARBA00023242"/>
    </source>
</evidence>
<proteinExistence type="predicted"/>
<dbReference type="CDD" id="cd00067">
    <property type="entry name" value="GAL4"/>
    <property type="match status" value="1"/>
</dbReference>
<dbReference type="PROSITE" id="PS00463">
    <property type="entry name" value="ZN2_CY6_FUNGAL_1"/>
    <property type="match status" value="1"/>
</dbReference>
<feature type="region of interest" description="Disordered" evidence="5">
    <location>
        <begin position="479"/>
        <end position="506"/>
    </location>
</feature>
<keyword evidence="1" id="KW-0805">Transcription regulation</keyword>
<evidence type="ECO:0000256" key="1">
    <source>
        <dbReference type="ARBA" id="ARBA00023015"/>
    </source>
</evidence>
<dbReference type="GO" id="GO:0000981">
    <property type="term" value="F:DNA-binding transcription factor activity, RNA polymerase II-specific"/>
    <property type="evidence" value="ECO:0007669"/>
    <property type="project" value="InterPro"/>
</dbReference>
<dbReference type="InterPro" id="IPR036864">
    <property type="entry name" value="Zn2-C6_fun-type_DNA-bd_sf"/>
</dbReference>
<feature type="region of interest" description="Disordered" evidence="5">
    <location>
        <begin position="616"/>
        <end position="641"/>
    </location>
</feature>
<evidence type="ECO:0000259" key="6">
    <source>
        <dbReference type="PROSITE" id="PS50048"/>
    </source>
</evidence>
<feature type="compositionally biased region" description="Low complexity" evidence="5">
    <location>
        <begin position="908"/>
        <end position="922"/>
    </location>
</feature>
<dbReference type="Proteomes" id="UP001148299">
    <property type="component" value="Unassembled WGS sequence"/>
</dbReference>
<accession>A0A9W9RUD2</accession>
<dbReference type="PANTHER" id="PTHR47785">
    <property type="entry name" value="ZN(II)2CYS6 TRANSCRIPTION FACTOR (EUROFUNG)-RELATED-RELATED"/>
    <property type="match status" value="1"/>
</dbReference>
<organism evidence="7 8">
    <name type="scientific">Penicillium brevicompactum</name>
    <dbReference type="NCBI Taxonomy" id="5074"/>
    <lineage>
        <taxon>Eukaryota</taxon>
        <taxon>Fungi</taxon>
        <taxon>Dikarya</taxon>
        <taxon>Ascomycota</taxon>
        <taxon>Pezizomycotina</taxon>
        <taxon>Eurotiomycetes</taxon>
        <taxon>Eurotiomycetidae</taxon>
        <taxon>Eurotiales</taxon>
        <taxon>Aspergillaceae</taxon>
        <taxon>Penicillium</taxon>
    </lineage>
</organism>
<reference evidence="7" key="1">
    <citation type="submission" date="2022-12" db="EMBL/GenBank/DDBJ databases">
        <authorList>
            <person name="Petersen C."/>
        </authorList>
    </citation>
    <scope>NUCLEOTIDE SEQUENCE</scope>
    <source>
        <strain evidence="7">IBT 35675</strain>
    </source>
</reference>
<feature type="region of interest" description="Disordered" evidence="5">
    <location>
        <begin position="1"/>
        <end position="169"/>
    </location>
</feature>
<feature type="region of interest" description="Disordered" evidence="5">
    <location>
        <begin position="288"/>
        <end position="330"/>
    </location>
</feature>
<evidence type="ECO:0000256" key="2">
    <source>
        <dbReference type="ARBA" id="ARBA00023125"/>
    </source>
</evidence>
<feature type="compositionally biased region" description="Pro residues" evidence="5">
    <location>
        <begin position="96"/>
        <end position="105"/>
    </location>
</feature>
<evidence type="ECO:0000313" key="8">
    <source>
        <dbReference type="Proteomes" id="UP001148299"/>
    </source>
</evidence>
<dbReference type="EMBL" id="JAPZBR010000001">
    <property type="protein sequence ID" value="KAJ5366622.1"/>
    <property type="molecule type" value="Genomic_DNA"/>
</dbReference>
<reference evidence="7" key="2">
    <citation type="journal article" date="2023" name="IMA Fungus">
        <title>Comparative genomic study of the Penicillium genus elucidates a diverse pangenome and 15 lateral gene transfer events.</title>
        <authorList>
            <person name="Petersen C."/>
            <person name="Sorensen T."/>
            <person name="Nielsen M.R."/>
            <person name="Sondergaard T.E."/>
            <person name="Sorensen J.L."/>
            <person name="Fitzpatrick D.A."/>
            <person name="Frisvad J.C."/>
            <person name="Nielsen K.L."/>
        </authorList>
    </citation>
    <scope>NUCLEOTIDE SEQUENCE</scope>
    <source>
        <strain evidence="7">IBT 35675</strain>
    </source>
</reference>
<name>A0A9W9RUD2_PENBR</name>
<dbReference type="CDD" id="cd12148">
    <property type="entry name" value="fungal_TF_MHR"/>
    <property type="match status" value="1"/>
</dbReference>
<feature type="compositionally biased region" description="Pro residues" evidence="5">
    <location>
        <begin position="26"/>
        <end position="37"/>
    </location>
</feature>
<dbReference type="GO" id="GO:0003677">
    <property type="term" value="F:DNA binding"/>
    <property type="evidence" value="ECO:0007669"/>
    <property type="project" value="UniProtKB-KW"/>
</dbReference>
<feature type="domain" description="Zn(2)-C6 fungal-type" evidence="6">
    <location>
        <begin position="184"/>
        <end position="214"/>
    </location>
</feature>
<keyword evidence="4" id="KW-0539">Nucleus</keyword>
<dbReference type="PANTHER" id="PTHR47785:SF4">
    <property type="entry name" value="ZN(II)2CYS6 TRANSCRIPTION FACTOR (EUROFUNG)"/>
    <property type="match status" value="1"/>
</dbReference>
<comment type="caution">
    <text evidence="7">The sequence shown here is derived from an EMBL/GenBank/DDBJ whole genome shotgun (WGS) entry which is preliminary data.</text>
</comment>
<evidence type="ECO:0000313" key="7">
    <source>
        <dbReference type="EMBL" id="KAJ5366622.1"/>
    </source>
</evidence>
<dbReference type="Pfam" id="PF00172">
    <property type="entry name" value="Zn_clus"/>
    <property type="match status" value="1"/>
</dbReference>
<dbReference type="InterPro" id="IPR001138">
    <property type="entry name" value="Zn2Cys6_DnaBD"/>
</dbReference>
<keyword evidence="2" id="KW-0238">DNA-binding</keyword>
<dbReference type="InterPro" id="IPR053181">
    <property type="entry name" value="EcdB-like_regulator"/>
</dbReference>
<feature type="compositionally biased region" description="Low complexity" evidence="5">
    <location>
        <begin position="888"/>
        <end position="901"/>
    </location>
</feature>
<evidence type="ECO:0000256" key="5">
    <source>
        <dbReference type="SAM" id="MobiDB-lite"/>
    </source>
</evidence>
<protein>
    <recommendedName>
        <fullName evidence="6">Zn(2)-C6 fungal-type domain-containing protein</fullName>
    </recommendedName>
</protein>